<dbReference type="Proteomes" id="UP001498398">
    <property type="component" value="Unassembled WGS sequence"/>
</dbReference>
<keyword evidence="1" id="KW-0346">Stress response</keyword>
<dbReference type="EMBL" id="JBANRG010000007">
    <property type="protein sequence ID" value="KAK7464865.1"/>
    <property type="molecule type" value="Genomic_DNA"/>
</dbReference>
<accession>A0ABR1JTV5</accession>
<dbReference type="InterPro" id="IPR008978">
    <property type="entry name" value="HSP20-like_chaperone"/>
</dbReference>
<evidence type="ECO:0000313" key="6">
    <source>
        <dbReference type="EMBL" id="KAK7464865.1"/>
    </source>
</evidence>
<evidence type="ECO:0000256" key="4">
    <source>
        <dbReference type="SAM" id="MobiDB-lite"/>
    </source>
</evidence>
<comment type="caution">
    <text evidence="6">The sequence shown here is derived from an EMBL/GenBank/DDBJ whole genome shotgun (WGS) entry which is preliminary data.</text>
</comment>
<dbReference type="Gene3D" id="2.60.40.790">
    <property type="match status" value="1"/>
</dbReference>
<gene>
    <name evidence="6" type="ORF">VKT23_006070</name>
</gene>
<comment type="similarity">
    <text evidence="2 3">Belongs to the small heat shock protein (HSP20) family.</text>
</comment>
<feature type="region of interest" description="Disordered" evidence="4">
    <location>
        <begin position="1"/>
        <end position="23"/>
    </location>
</feature>
<name>A0ABR1JTV5_9AGAR</name>
<proteinExistence type="inferred from homology"/>
<dbReference type="SUPFAM" id="SSF49764">
    <property type="entry name" value="HSP20-like chaperones"/>
    <property type="match status" value="1"/>
</dbReference>
<evidence type="ECO:0000313" key="7">
    <source>
        <dbReference type="Proteomes" id="UP001498398"/>
    </source>
</evidence>
<dbReference type="Pfam" id="PF00011">
    <property type="entry name" value="HSP20"/>
    <property type="match status" value="1"/>
</dbReference>
<dbReference type="InterPro" id="IPR002068">
    <property type="entry name" value="A-crystallin/Hsp20_dom"/>
</dbReference>
<dbReference type="PANTHER" id="PTHR11527">
    <property type="entry name" value="HEAT-SHOCK PROTEIN 20 FAMILY MEMBER"/>
    <property type="match status" value="1"/>
</dbReference>
<keyword evidence="7" id="KW-1185">Reference proteome</keyword>
<protein>
    <recommendedName>
        <fullName evidence="5">SHSP domain-containing protein</fullName>
    </recommendedName>
</protein>
<evidence type="ECO:0000256" key="1">
    <source>
        <dbReference type="ARBA" id="ARBA00023016"/>
    </source>
</evidence>
<dbReference type="CDD" id="cd06464">
    <property type="entry name" value="ACD_sHsps-like"/>
    <property type="match status" value="1"/>
</dbReference>
<evidence type="ECO:0000259" key="5">
    <source>
        <dbReference type="PROSITE" id="PS01031"/>
    </source>
</evidence>
<reference evidence="6 7" key="1">
    <citation type="submission" date="2024-01" db="EMBL/GenBank/DDBJ databases">
        <title>A draft genome for the cacao thread blight pathogen Marasmiellus scandens.</title>
        <authorList>
            <person name="Baruah I.K."/>
            <person name="Leung J."/>
            <person name="Bukari Y."/>
            <person name="Amoako-Attah I."/>
            <person name="Meinhardt L.W."/>
            <person name="Bailey B.A."/>
            <person name="Cohen S.P."/>
        </authorList>
    </citation>
    <scope>NUCLEOTIDE SEQUENCE [LARGE SCALE GENOMIC DNA]</scope>
    <source>
        <strain evidence="6 7">GH-19</strain>
    </source>
</reference>
<evidence type="ECO:0000256" key="3">
    <source>
        <dbReference type="RuleBase" id="RU003616"/>
    </source>
</evidence>
<dbReference type="PROSITE" id="PS01031">
    <property type="entry name" value="SHSP"/>
    <property type="match status" value="1"/>
</dbReference>
<dbReference type="InterPro" id="IPR031107">
    <property type="entry name" value="Small_HSP"/>
</dbReference>
<feature type="domain" description="SHSP" evidence="5">
    <location>
        <begin position="74"/>
        <end position="216"/>
    </location>
</feature>
<organism evidence="6 7">
    <name type="scientific">Marasmiellus scandens</name>
    <dbReference type="NCBI Taxonomy" id="2682957"/>
    <lineage>
        <taxon>Eukaryota</taxon>
        <taxon>Fungi</taxon>
        <taxon>Dikarya</taxon>
        <taxon>Basidiomycota</taxon>
        <taxon>Agaricomycotina</taxon>
        <taxon>Agaricomycetes</taxon>
        <taxon>Agaricomycetidae</taxon>
        <taxon>Agaricales</taxon>
        <taxon>Marasmiineae</taxon>
        <taxon>Omphalotaceae</taxon>
        <taxon>Marasmiellus</taxon>
    </lineage>
</organism>
<sequence length="242" mass="27009">MLQVPFLQMSPHRSPKNTTRQPSPTFQIENRILTLEQLQGIIHTCVKHKLESLQQIGQSTEFLLSHTSTKPKFKRFGEWVPRVDIWDDPESPNISATFELPGVRREDLAVHVQDHRYLVVQGQRPCRLGNDSGPSTGTMIPTSQPEDENNDRQLLQRGKFAKAELRYGRFSRKLDLGRGAFQYQNGHLSADLREGMLTVTWPRIPPGSENADVNKGGGGSSMITPVAILRPSGLGAGDTTAF</sequence>
<evidence type="ECO:0000256" key="2">
    <source>
        <dbReference type="PROSITE-ProRule" id="PRU00285"/>
    </source>
</evidence>